<dbReference type="Proteomes" id="UP000662782">
    <property type="component" value="Segment"/>
</dbReference>
<evidence type="ECO:0000313" key="2">
    <source>
        <dbReference type="Proteomes" id="UP000662782"/>
    </source>
</evidence>
<proteinExistence type="predicted"/>
<reference evidence="1 2" key="1">
    <citation type="submission" date="2020-07" db="EMBL/GenBank/DDBJ databases">
        <title>Complete genome sequence of Klebsiella pneumoniae phage Miami.</title>
        <authorList>
            <person name="Mora D.A."/>
            <person name="Lessor L."/>
            <person name="Gill J."/>
            <person name="Liu M."/>
        </authorList>
    </citation>
    <scope>NUCLEOTIDE SEQUENCE [LARGE SCALE GENOMIC DNA]</scope>
</reference>
<name>A0A873WJY9_9CAUD</name>
<protein>
    <submittedName>
        <fullName evidence="1">Uncharacterized protein</fullName>
    </submittedName>
</protein>
<gene>
    <name evidence="1" type="ORF">CPT_Miami_237</name>
</gene>
<dbReference type="EMBL" id="MT701590">
    <property type="protein sequence ID" value="QPB09332.1"/>
    <property type="molecule type" value="Genomic_DNA"/>
</dbReference>
<accession>A0A873WJY9</accession>
<organism evidence="1 2">
    <name type="scientific">Klebsiella phage Miami</name>
    <dbReference type="NCBI Taxonomy" id="2767581"/>
    <lineage>
        <taxon>Viruses</taxon>
        <taxon>Duplodnaviria</taxon>
        <taxon>Heunggongvirae</taxon>
        <taxon>Uroviricota</taxon>
        <taxon>Caudoviricetes</taxon>
        <taxon>Chimalliviridae</taxon>
        <taxon>Miamivirus</taxon>
        <taxon>Miamivirus miami</taxon>
    </lineage>
</organism>
<sequence length="241" mass="27024">MNYSALTRNKDRVFKALKELEGHSVIALEPLEVHIPKRFIERSLADIGDKVETIGVLGIVIPDVAYCCMYRVATVTLSPSNIREITIDGVRYVVLDFEKGDTVFNNIEVVKDEHLNYSYYMEFGYFARVPWYVDVTMAPKLFDYAGLITGKKVGTSPQVFRVLYGLSYRDPDNYEIAYRYGPGIKAGKKPHLVGLNNGSMLIDGTFNRLMGGYLADNTIAAILNPDTKVTDSEKVMKGSPE</sequence>
<keyword evidence="2" id="KW-1185">Reference proteome</keyword>
<evidence type="ECO:0000313" key="1">
    <source>
        <dbReference type="EMBL" id="QPB09332.1"/>
    </source>
</evidence>